<organism evidence="11 12">
    <name type="scientific">Dermatophagoides pteronyssinus</name>
    <name type="common">European house dust mite</name>
    <dbReference type="NCBI Taxonomy" id="6956"/>
    <lineage>
        <taxon>Eukaryota</taxon>
        <taxon>Metazoa</taxon>
        <taxon>Ecdysozoa</taxon>
        <taxon>Arthropoda</taxon>
        <taxon>Chelicerata</taxon>
        <taxon>Arachnida</taxon>
        <taxon>Acari</taxon>
        <taxon>Acariformes</taxon>
        <taxon>Sarcoptiformes</taxon>
        <taxon>Astigmata</taxon>
        <taxon>Psoroptidia</taxon>
        <taxon>Analgoidea</taxon>
        <taxon>Pyroglyphidae</taxon>
        <taxon>Dermatophagoidinae</taxon>
        <taxon>Dermatophagoides</taxon>
    </lineage>
</organism>
<accession>A0A6P6XVQ4</accession>
<dbReference type="InterPro" id="IPR013087">
    <property type="entry name" value="Znf_C2H2_type"/>
</dbReference>
<keyword evidence="11" id="KW-1185">Reference proteome</keyword>
<keyword evidence="3" id="KW-0677">Repeat</keyword>
<feature type="domain" description="C2H2-type" evidence="10">
    <location>
        <begin position="516"/>
        <end position="545"/>
    </location>
</feature>
<dbReference type="SUPFAM" id="SSF57667">
    <property type="entry name" value="beta-beta-alpha zinc fingers"/>
    <property type="match status" value="2"/>
</dbReference>
<feature type="compositionally biased region" description="Low complexity" evidence="9">
    <location>
        <begin position="704"/>
        <end position="713"/>
    </location>
</feature>
<dbReference type="InParanoid" id="A0A6P6XVQ4"/>
<evidence type="ECO:0000256" key="7">
    <source>
        <dbReference type="ARBA" id="ARBA00037948"/>
    </source>
</evidence>
<evidence type="ECO:0000256" key="8">
    <source>
        <dbReference type="PROSITE-ProRule" id="PRU00042"/>
    </source>
</evidence>
<dbReference type="Proteomes" id="UP000515146">
    <property type="component" value="Unplaced"/>
</dbReference>
<keyword evidence="5" id="KW-0862">Zinc</keyword>
<reference evidence="12" key="1">
    <citation type="submission" date="2025-08" db="UniProtKB">
        <authorList>
            <consortium name="RefSeq"/>
        </authorList>
    </citation>
    <scope>IDENTIFICATION</scope>
    <source>
        <strain evidence="12">Airmid</strain>
    </source>
</reference>
<dbReference type="InterPro" id="IPR050527">
    <property type="entry name" value="Snail/Krueppel_Znf"/>
</dbReference>
<dbReference type="PANTHER" id="PTHR24388">
    <property type="entry name" value="ZINC FINGER PROTEIN"/>
    <property type="match status" value="1"/>
</dbReference>
<dbReference type="SMART" id="SM00355">
    <property type="entry name" value="ZnF_C2H2"/>
    <property type="match status" value="5"/>
</dbReference>
<feature type="compositionally biased region" description="Polar residues" evidence="9">
    <location>
        <begin position="811"/>
        <end position="835"/>
    </location>
</feature>
<dbReference type="KEGG" id="dpte:113791742"/>
<evidence type="ECO:0000256" key="9">
    <source>
        <dbReference type="SAM" id="MobiDB-lite"/>
    </source>
</evidence>
<comment type="subcellular location">
    <subcellularLocation>
        <location evidence="1">Nucleus</location>
    </subcellularLocation>
</comment>
<gene>
    <name evidence="12" type="primary">LOC113791742</name>
</gene>
<dbReference type="RefSeq" id="XP_027197360.1">
    <property type="nucleotide sequence ID" value="XM_027341559.1"/>
</dbReference>
<dbReference type="GO" id="GO:0000981">
    <property type="term" value="F:DNA-binding transcription factor activity, RNA polymerase II-specific"/>
    <property type="evidence" value="ECO:0007669"/>
    <property type="project" value="TreeGrafter"/>
</dbReference>
<evidence type="ECO:0000256" key="4">
    <source>
        <dbReference type="ARBA" id="ARBA00022771"/>
    </source>
</evidence>
<dbReference type="InterPro" id="IPR036236">
    <property type="entry name" value="Znf_C2H2_sf"/>
</dbReference>
<keyword evidence="4 8" id="KW-0863">Zinc-finger</keyword>
<keyword evidence="6" id="KW-0539">Nucleus</keyword>
<comment type="similarity">
    <text evidence="7">Belongs to the snail C2H2-type zinc-finger protein family.</text>
</comment>
<evidence type="ECO:0000256" key="1">
    <source>
        <dbReference type="ARBA" id="ARBA00004123"/>
    </source>
</evidence>
<sequence length="835" mass="95488">MNVRCNNAMFILDENQEHNLLVILNEINRHMHCNYALEMQQDQTTISVNNNKRNLPNTATTTNNNQRVKSSFESIPLPITGFNLANRQCLIDFILNTVRYFNTFFHFTSSSHYDDCFGHTKSKCIIFWLSFFYNRNLYENIDFEQIFDTISDEESNTYHNHSHQQQQQQHSNHNDKILSNKELGAKNKNIINGLVMNTVATTTTATNNNTSNNNLKDANQSIPMDELVSRMNVLQELHLPTGSVANQQQQQPQQTLYPQTLSNLNEFNVAAISNNVGLSTQLTSTFHQQLNNLPQLSNIDQKLSSNKDNNNTVVEQLFTVEQQNQLNYQTIRDITFISLLITVIFYKLRHLFPTLVNLSRSDVSWKFLINFERDIDVSFMHETFLEFLQNELLQQRLSNKKRTENLKQEVIFMEKICKMVDKEIETEVGRIVSSSSSHSTQQNKTNKIPTLMLQPPVCTTTSIGQNGQSISTLSNTEKSNVVKGLRPCPHCGKVFRNTYKLNRHLYVHKDPSEKPFMCNWDNCNYRSISKNDLNRHRMIHTGEKPYVCEVGGCEKRYSRADKLRHHKLSVHFKDLTKKEQICIWPGCNFQCLSKSELNRHQSTHQTIKCNYIGCDKIFDKVDKLKKHREKDHIKIEATISTTNEFASSGVHFAVPTISVTSTPDIATVAASSNHHHPQQQQQQQHPGHGHGHQNHHTNSHQHHSSNQQQQQLQLQQIQMLTQNQLNSIAALHPTALINSNDDNRNTVAKLSDLSSHMTLGQVAPDSTPNGTTQQQQQQTNTSHVNNNNVINTISSTTSSIVPITSIVSVNHESNSSNDPGQQQQHRQNSISVWSS</sequence>
<feature type="domain" description="C2H2-type" evidence="10">
    <location>
        <begin position="546"/>
        <end position="576"/>
    </location>
</feature>
<feature type="region of interest" description="Disordered" evidence="9">
    <location>
        <begin position="810"/>
        <end position="835"/>
    </location>
</feature>
<evidence type="ECO:0000313" key="11">
    <source>
        <dbReference type="Proteomes" id="UP000515146"/>
    </source>
</evidence>
<evidence type="ECO:0000259" key="10">
    <source>
        <dbReference type="PROSITE" id="PS50157"/>
    </source>
</evidence>
<feature type="region of interest" description="Disordered" evidence="9">
    <location>
        <begin position="759"/>
        <end position="789"/>
    </location>
</feature>
<dbReference type="Pfam" id="PF00096">
    <property type="entry name" value="zf-C2H2"/>
    <property type="match status" value="1"/>
</dbReference>
<feature type="region of interest" description="Disordered" evidence="9">
    <location>
        <begin position="155"/>
        <end position="174"/>
    </location>
</feature>
<dbReference type="GO" id="GO:0005634">
    <property type="term" value="C:nucleus"/>
    <property type="evidence" value="ECO:0007669"/>
    <property type="project" value="UniProtKB-SubCell"/>
</dbReference>
<evidence type="ECO:0000313" key="12">
    <source>
        <dbReference type="RefSeq" id="XP_027197360.1"/>
    </source>
</evidence>
<feature type="domain" description="C2H2-type" evidence="10">
    <location>
        <begin position="486"/>
        <end position="513"/>
    </location>
</feature>
<dbReference type="PROSITE" id="PS00028">
    <property type="entry name" value="ZINC_FINGER_C2H2_1"/>
    <property type="match status" value="3"/>
</dbReference>
<proteinExistence type="inferred from homology"/>
<evidence type="ECO:0000256" key="2">
    <source>
        <dbReference type="ARBA" id="ARBA00022723"/>
    </source>
</evidence>
<dbReference type="AlphaFoldDB" id="A0A6P6XVQ4"/>
<dbReference type="GO" id="GO:0000978">
    <property type="term" value="F:RNA polymerase II cis-regulatory region sequence-specific DNA binding"/>
    <property type="evidence" value="ECO:0007669"/>
    <property type="project" value="TreeGrafter"/>
</dbReference>
<protein>
    <submittedName>
        <fullName evidence="12">Polycomb protein PHO-like isoform X1</fullName>
    </submittedName>
</protein>
<dbReference type="GO" id="GO:0008270">
    <property type="term" value="F:zinc ion binding"/>
    <property type="evidence" value="ECO:0007669"/>
    <property type="project" value="UniProtKB-KW"/>
</dbReference>
<keyword evidence="2" id="KW-0479">Metal-binding</keyword>
<dbReference type="OrthoDB" id="8113227at2759"/>
<dbReference type="PANTHER" id="PTHR24388:SF54">
    <property type="entry name" value="PROTEIN ESCARGOT"/>
    <property type="match status" value="1"/>
</dbReference>
<dbReference type="Gene3D" id="3.30.160.60">
    <property type="entry name" value="Classic Zinc Finger"/>
    <property type="match status" value="3"/>
</dbReference>
<feature type="region of interest" description="Disordered" evidence="9">
    <location>
        <begin position="670"/>
        <end position="713"/>
    </location>
</feature>
<evidence type="ECO:0000256" key="6">
    <source>
        <dbReference type="ARBA" id="ARBA00023242"/>
    </source>
</evidence>
<name>A0A6P6XVQ4_DERPT</name>
<dbReference type="PROSITE" id="PS50157">
    <property type="entry name" value="ZINC_FINGER_C2H2_2"/>
    <property type="match status" value="3"/>
</dbReference>
<evidence type="ECO:0000256" key="3">
    <source>
        <dbReference type="ARBA" id="ARBA00022737"/>
    </source>
</evidence>
<feature type="compositionally biased region" description="Low complexity" evidence="9">
    <location>
        <begin position="766"/>
        <end position="789"/>
    </location>
</feature>
<feature type="compositionally biased region" description="Basic residues" evidence="9">
    <location>
        <begin position="687"/>
        <end position="703"/>
    </location>
</feature>
<evidence type="ECO:0000256" key="5">
    <source>
        <dbReference type="ARBA" id="ARBA00022833"/>
    </source>
</evidence>